<reference evidence="2 3" key="2">
    <citation type="submission" date="2006-07" db="EMBL/GenBank/DDBJ databases">
        <title>Sequencing of the draft genome and assembly of Chlorobium ferroxidans DSM 13031.</title>
        <authorList>
            <consortium name="US DOE Joint Genome Institute (JGI-PGF)"/>
            <person name="Copeland A."/>
            <person name="Lucas S."/>
            <person name="Lapidus A."/>
            <person name="Barry K."/>
            <person name="Glavina del Rio T."/>
            <person name="Dalin E."/>
            <person name="Tice H."/>
            <person name="Bruce D."/>
            <person name="Pitluck S."/>
            <person name="Richardson P."/>
        </authorList>
    </citation>
    <scope>NUCLEOTIDE SEQUENCE [LARGE SCALE GENOMIC DNA]</scope>
    <source>
        <strain evidence="2 3">DSM 13031</strain>
    </source>
</reference>
<dbReference type="OrthoDB" id="9814400at2"/>
<organism evidence="2 3">
    <name type="scientific">Chlorobium ferrooxidans DSM 13031</name>
    <dbReference type="NCBI Taxonomy" id="377431"/>
    <lineage>
        <taxon>Bacteria</taxon>
        <taxon>Pseudomonadati</taxon>
        <taxon>Chlorobiota</taxon>
        <taxon>Chlorobiia</taxon>
        <taxon>Chlorobiales</taxon>
        <taxon>Chlorobiaceae</taxon>
        <taxon>Chlorobium/Pelodictyon group</taxon>
        <taxon>Chlorobium</taxon>
    </lineage>
</organism>
<dbReference type="InterPro" id="IPR003812">
    <property type="entry name" value="Fido"/>
</dbReference>
<reference evidence="2 3" key="1">
    <citation type="submission" date="2006-07" db="EMBL/GenBank/DDBJ databases">
        <title>Annotation of the draft genome assembly of Chlorobium ferroxidans DSM 13031.</title>
        <authorList>
            <consortium name="US DOE Joint Genome Institute (JGI-ORNL)"/>
            <person name="Larimer F."/>
            <person name="Land M."/>
            <person name="Hauser L."/>
        </authorList>
    </citation>
    <scope>NUCLEOTIDE SEQUENCE [LARGE SCALE GENOMIC DNA]</scope>
    <source>
        <strain evidence="2 3">DSM 13031</strain>
    </source>
</reference>
<dbReference type="PROSITE" id="PS51459">
    <property type="entry name" value="FIDO"/>
    <property type="match status" value="1"/>
</dbReference>
<dbReference type="SUPFAM" id="SSF140931">
    <property type="entry name" value="Fic-like"/>
    <property type="match status" value="1"/>
</dbReference>
<sequence length="74" mass="8565">MASSRLKAKTVLVHLELLFIHPYREGNGRTAKLVATLMAKFHHHPGNIAHRRHRSTSPFPMRTTLLRHGQIKHR</sequence>
<gene>
    <name evidence="2" type="ORF">CferDRAFT_1667</name>
</gene>
<keyword evidence="3" id="KW-1185">Reference proteome</keyword>
<evidence type="ECO:0000313" key="2">
    <source>
        <dbReference type="EMBL" id="EAT59660.1"/>
    </source>
</evidence>
<protein>
    <recommendedName>
        <fullName evidence="1">Fido domain-containing protein</fullName>
    </recommendedName>
</protein>
<accession>Q0YTA2</accession>
<evidence type="ECO:0000313" key="3">
    <source>
        <dbReference type="Proteomes" id="UP000004162"/>
    </source>
</evidence>
<dbReference type="EMBL" id="AASE01000003">
    <property type="protein sequence ID" value="EAT59660.1"/>
    <property type="molecule type" value="Genomic_DNA"/>
</dbReference>
<feature type="domain" description="Fido" evidence="1">
    <location>
        <begin position="1"/>
        <end position="74"/>
    </location>
</feature>
<dbReference type="Pfam" id="PF02661">
    <property type="entry name" value="Fic"/>
    <property type="match status" value="1"/>
</dbReference>
<dbReference type="InterPro" id="IPR036597">
    <property type="entry name" value="Fido-like_dom_sf"/>
</dbReference>
<dbReference type="Proteomes" id="UP000004162">
    <property type="component" value="Unassembled WGS sequence"/>
</dbReference>
<comment type="caution">
    <text evidence="2">The sequence shown here is derived from an EMBL/GenBank/DDBJ whole genome shotgun (WGS) entry which is preliminary data.</text>
</comment>
<evidence type="ECO:0000259" key="1">
    <source>
        <dbReference type="PROSITE" id="PS51459"/>
    </source>
</evidence>
<name>Q0YTA2_9CHLB</name>
<dbReference type="AlphaFoldDB" id="Q0YTA2"/>
<dbReference type="Gene3D" id="1.10.3290.10">
    <property type="entry name" value="Fido-like domain"/>
    <property type="match status" value="1"/>
</dbReference>
<proteinExistence type="predicted"/>
<dbReference type="RefSeq" id="WP_006365797.1">
    <property type="nucleotide sequence ID" value="NZ_AASE01000003.1"/>
</dbReference>